<dbReference type="EMBL" id="JALNTZ010000001">
    <property type="protein sequence ID" value="KAJ3665369.1"/>
    <property type="molecule type" value="Genomic_DNA"/>
</dbReference>
<evidence type="ECO:0008006" key="3">
    <source>
        <dbReference type="Google" id="ProtNLM"/>
    </source>
</evidence>
<proteinExistence type="predicted"/>
<organism evidence="1 2">
    <name type="scientific">Zophobas morio</name>
    <dbReference type="NCBI Taxonomy" id="2755281"/>
    <lineage>
        <taxon>Eukaryota</taxon>
        <taxon>Metazoa</taxon>
        <taxon>Ecdysozoa</taxon>
        <taxon>Arthropoda</taxon>
        <taxon>Hexapoda</taxon>
        <taxon>Insecta</taxon>
        <taxon>Pterygota</taxon>
        <taxon>Neoptera</taxon>
        <taxon>Endopterygota</taxon>
        <taxon>Coleoptera</taxon>
        <taxon>Polyphaga</taxon>
        <taxon>Cucujiformia</taxon>
        <taxon>Tenebrionidae</taxon>
        <taxon>Zophobas</taxon>
    </lineage>
</organism>
<dbReference type="Proteomes" id="UP001168821">
    <property type="component" value="Unassembled WGS sequence"/>
</dbReference>
<evidence type="ECO:0000313" key="1">
    <source>
        <dbReference type="EMBL" id="KAJ3665369.1"/>
    </source>
</evidence>
<gene>
    <name evidence="1" type="ORF">Zmor_000866</name>
</gene>
<sequence length="207" mass="23307">MELENDFDAFEDDLEVVELMETVLNLLIQIEGLEFPTDKNDALSPINQLLTTLRFYSTGGHFSLIADYMGIHTSTASRIIQRVSRVIASKYNEYVKMPENDLGTREAQNNFYNIARFPRIIGALDCAHVKIESPGGESQKFLEIVLHNIARRMGEVDPPLPEEINNNELQILIEEGQIPGVAKGLGANENIAGQLRRNFINNFFGQL</sequence>
<reference evidence="1" key="1">
    <citation type="journal article" date="2023" name="G3 (Bethesda)">
        <title>Whole genome assemblies of Zophobas morio and Tenebrio molitor.</title>
        <authorList>
            <person name="Kaur S."/>
            <person name="Stinson S.A."/>
            <person name="diCenzo G.C."/>
        </authorList>
    </citation>
    <scope>NUCLEOTIDE SEQUENCE</scope>
    <source>
        <strain evidence="1">QUZm001</strain>
    </source>
</reference>
<evidence type="ECO:0000313" key="2">
    <source>
        <dbReference type="Proteomes" id="UP001168821"/>
    </source>
</evidence>
<accession>A0AA38J795</accession>
<protein>
    <recommendedName>
        <fullName evidence="3">Nuclease HARBI1</fullName>
    </recommendedName>
</protein>
<name>A0AA38J795_9CUCU</name>
<dbReference type="AlphaFoldDB" id="A0AA38J795"/>
<keyword evidence="2" id="KW-1185">Reference proteome</keyword>
<comment type="caution">
    <text evidence="1">The sequence shown here is derived from an EMBL/GenBank/DDBJ whole genome shotgun (WGS) entry which is preliminary data.</text>
</comment>